<dbReference type="AlphaFoldDB" id="A0A9I9EMR3"/>
<name>A0A9I9EMR3_CUCME</name>
<proteinExistence type="predicted"/>
<reference evidence="1" key="1">
    <citation type="submission" date="2023-03" db="UniProtKB">
        <authorList>
            <consortium name="EnsemblPlants"/>
        </authorList>
    </citation>
    <scope>IDENTIFICATION</scope>
</reference>
<accession>A0A9I9EMR3</accession>
<protein>
    <submittedName>
        <fullName evidence="1">Uncharacterized protein</fullName>
    </submittedName>
</protein>
<dbReference type="Gramene" id="MELO3C035595.2.1">
    <property type="protein sequence ID" value="MELO3C035595.2.1"/>
    <property type="gene ID" value="MELO3C035595.2"/>
</dbReference>
<dbReference type="EnsemblPlants" id="MELO3C035595.2.1">
    <property type="protein sequence ID" value="MELO3C035595.2.1"/>
    <property type="gene ID" value="MELO3C035595.2"/>
</dbReference>
<organism evidence="1">
    <name type="scientific">Cucumis melo</name>
    <name type="common">Muskmelon</name>
    <dbReference type="NCBI Taxonomy" id="3656"/>
    <lineage>
        <taxon>Eukaryota</taxon>
        <taxon>Viridiplantae</taxon>
        <taxon>Streptophyta</taxon>
        <taxon>Embryophyta</taxon>
        <taxon>Tracheophyta</taxon>
        <taxon>Spermatophyta</taxon>
        <taxon>Magnoliopsida</taxon>
        <taxon>eudicotyledons</taxon>
        <taxon>Gunneridae</taxon>
        <taxon>Pentapetalae</taxon>
        <taxon>rosids</taxon>
        <taxon>fabids</taxon>
        <taxon>Cucurbitales</taxon>
        <taxon>Cucurbitaceae</taxon>
        <taxon>Benincaseae</taxon>
        <taxon>Cucumis</taxon>
    </lineage>
</organism>
<evidence type="ECO:0000313" key="1">
    <source>
        <dbReference type="EnsemblPlants" id="MELO3C035595.2.1"/>
    </source>
</evidence>
<sequence length="67" mass="8088">MRNTRWYLPLTSRDYKDALQGRPSKKNARELTSLSFHDFKTTLQDFENKSFKRRRGLYELIKHQIVG</sequence>